<accession>Q5SMZ4</accession>
<gene>
    <name evidence="2" type="primary">P0694A04.33</name>
</gene>
<sequence>MGVSGVVWCGRWVEKQHDGRGRCDRRRWRRWKSRAKGSGGGRREQRGRWWKSWAEGKCGGGSCEQREAASEGRHNTGKGPLLLQRPPPNLVGASSLPLSPTLTTQMLREIESELRMGAGAAAVTIGREERGKLNLTFPSLI</sequence>
<protein>
    <submittedName>
        <fullName evidence="2">Uncharacterized protein P0694A04.33</fullName>
    </submittedName>
</protein>
<reference evidence="2" key="1">
    <citation type="journal article" date="2002" name="Nature">
        <title>The genome sequence and structure of rice chromosome 1.</title>
        <authorList>
            <person name="Sasaki T."/>
            <person name="Matsumoto T."/>
            <person name="Yamamoto K."/>
            <person name="Sakata K."/>
            <person name="Baba T."/>
            <person name="Katayose Y."/>
            <person name="Wu J."/>
            <person name="Niimura Y."/>
            <person name="Cheng Z."/>
            <person name="Nagamura Y."/>
            <person name="Antonio B.A."/>
            <person name="Kanamori H."/>
            <person name="Hosokawa S."/>
            <person name="Masukawa M."/>
            <person name="Arikawa K."/>
            <person name="Chiden Y."/>
            <person name="Hayashi M."/>
            <person name="Okamoto M."/>
            <person name="Ando T."/>
            <person name="Aoki H."/>
            <person name="Arita K."/>
            <person name="Hamada M."/>
            <person name="Harada C."/>
            <person name="Hijishita S."/>
            <person name="Honda M."/>
            <person name="Ichikawa Y."/>
            <person name="Idonuma A."/>
            <person name="Iijima M."/>
            <person name="Ikeda M."/>
            <person name="Ikeno M."/>
            <person name="Itoh S."/>
            <person name="Itoh T."/>
            <person name="Itoh Y."/>
            <person name="Itoh Y."/>
            <person name="Iwabuchi A."/>
            <person name="Kamiya K."/>
            <person name="Karasawa W."/>
            <person name="Katagiri S."/>
            <person name="Kikuta A."/>
            <person name="Kobayashi N."/>
            <person name="Kono I."/>
            <person name="Machita K."/>
            <person name="Maehara T."/>
            <person name="Mizuno H."/>
            <person name="Mizubayashi T."/>
            <person name="Mukai Y."/>
            <person name="Nagasaki H."/>
            <person name="Nakashima M."/>
            <person name="Nakama Y."/>
            <person name="Nakamichi Y."/>
            <person name="Nakamura M."/>
            <person name="Namiki N."/>
            <person name="Negishi M."/>
            <person name="Ohta I."/>
            <person name="Ono N."/>
            <person name="Saji S."/>
            <person name="Sakai K."/>
            <person name="Shibata M."/>
            <person name="Shimokawa T."/>
            <person name="Shomura A."/>
            <person name="Song J."/>
            <person name="Takazaki Y."/>
            <person name="Terasawa K."/>
            <person name="Tsuji K."/>
            <person name="Waki K."/>
            <person name="Yamagata H."/>
            <person name="Yamane H."/>
            <person name="Yoshiki S."/>
            <person name="Yoshihara R."/>
            <person name="Yukawa K."/>
            <person name="Zhong H."/>
            <person name="Iwama H."/>
            <person name="Endo T."/>
            <person name="Ito H."/>
            <person name="Hahn J.H."/>
            <person name="Kim H.I."/>
            <person name="Eun M.Y."/>
            <person name="Yano M."/>
            <person name="Jiang J."/>
            <person name="Gojobori T."/>
        </authorList>
    </citation>
    <scope>NUCLEOTIDE SEQUENCE [LARGE SCALE GENOMIC DNA]</scope>
</reference>
<feature type="region of interest" description="Disordered" evidence="1">
    <location>
        <begin position="56"/>
        <end position="97"/>
    </location>
</feature>
<dbReference type="Proteomes" id="UP000817658">
    <property type="component" value="Chromosome 1"/>
</dbReference>
<dbReference type="EMBL" id="AP003294">
    <property type="protein sequence ID" value="BAD72410.1"/>
    <property type="molecule type" value="Genomic_DNA"/>
</dbReference>
<evidence type="ECO:0000256" key="1">
    <source>
        <dbReference type="SAM" id="MobiDB-lite"/>
    </source>
</evidence>
<feature type="compositionally biased region" description="Basic and acidic residues" evidence="1">
    <location>
        <begin position="64"/>
        <end position="74"/>
    </location>
</feature>
<proteinExistence type="predicted"/>
<evidence type="ECO:0000313" key="2">
    <source>
        <dbReference type="EMBL" id="BAD72410.1"/>
    </source>
</evidence>
<dbReference type="AlphaFoldDB" id="Q5SMZ4"/>
<organism evidence="2">
    <name type="scientific">Oryza sativa subsp. japonica</name>
    <name type="common">Rice</name>
    <dbReference type="NCBI Taxonomy" id="39947"/>
    <lineage>
        <taxon>Eukaryota</taxon>
        <taxon>Viridiplantae</taxon>
        <taxon>Streptophyta</taxon>
        <taxon>Embryophyta</taxon>
        <taxon>Tracheophyta</taxon>
        <taxon>Spermatophyta</taxon>
        <taxon>Magnoliopsida</taxon>
        <taxon>Liliopsida</taxon>
        <taxon>Poales</taxon>
        <taxon>Poaceae</taxon>
        <taxon>BOP clade</taxon>
        <taxon>Oryzoideae</taxon>
        <taxon>Oryzeae</taxon>
        <taxon>Oryzinae</taxon>
        <taxon>Oryza</taxon>
        <taxon>Oryza sativa</taxon>
    </lineage>
</organism>
<name>Q5SMZ4_ORYSJ</name>